<accession>A0A0A9HBX0</accession>
<reference evidence="2" key="1">
    <citation type="submission" date="2014-09" db="EMBL/GenBank/DDBJ databases">
        <authorList>
            <person name="Magalhaes I.L.F."/>
            <person name="Oliveira U."/>
            <person name="Santos F.R."/>
            <person name="Vidigal T.H.D.A."/>
            <person name="Brescovit A.D."/>
            <person name="Santos A.J."/>
        </authorList>
    </citation>
    <scope>NUCLEOTIDE SEQUENCE</scope>
    <source>
        <tissue evidence="2">Shoot tissue taken approximately 20 cm above the soil surface</tissue>
    </source>
</reference>
<dbReference type="EMBL" id="GBRH01163649">
    <property type="protein sequence ID" value="JAE34247.1"/>
    <property type="molecule type" value="Transcribed_RNA"/>
</dbReference>
<organism evidence="2">
    <name type="scientific">Arundo donax</name>
    <name type="common">Giant reed</name>
    <name type="synonym">Donax arundinaceus</name>
    <dbReference type="NCBI Taxonomy" id="35708"/>
    <lineage>
        <taxon>Eukaryota</taxon>
        <taxon>Viridiplantae</taxon>
        <taxon>Streptophyta</taxon>
        <taxon>Embryophyta</taxon>
        <taxon>Tracheophyta</taxon>
        <taxon>Spermatophyta</taxon>
        <taxon>Magnoliopsida</taxon>
        <taxon>Liliopsida</taxon>
        <taxon>Poales</taxon>
        <taxon>Poaceae</taxon>
        <taxon>PACMAD clade</taxon>
        <taxon>Arundinoideae</taxon>
        <taxon>Arundineae</taxon>
        <taxon>Arundo</taxon>
    </lineage>
</organism>
<evidence type="ECO:0000256" key="1">
    <source>
        <dbReference type="SAM" id="MobiDB-lite"/>
    </source>
</evidence>
<feature type="region of interest" description="Disordered" evidence="1">
    <location>
        <begin position="1"/>
        <end position="26"/>
    </location>
</feature>
<name>A0A0A9HBX0_ARUDO</name>
<proteinExistence type="predicted"/>
<sequence length="26" mass="2791">MSMTLILAPPIRPPSQPQANSHEDCG</sequence>
<reference evidence="2" key="2">
    <citation type="journal article" date="2015" name="Data Brief">
        <title>Shoot transcriptome of the giant reed, Arundo donax.</title>
        <authorList>
            <person name="Barrero R.A."/>
            <person name="Guerrero F.D."/>
            <person name="Moolhuijzen P."/>
            <person name="Goolsby J.A."/>
            <person name="Tidwell J."/>
            <person name="Bellgard S.E."/>
            <person name="Bellgard M.I."/>
        </authorList>
    </citation>
    <scope>NUCLEOTIDE SEQUENCE</scope>
    <source>
        <tissue evidence="2">Shoot tissue taken approximately 20 cm above the soil surface</tissue>
    </source>
</reference>
<protein>
    <submittedName>
        <fullName evidence="2">Uncharacterized protein</fullName>
    </submittedName>
</protein>
<evidence type="ECO:0000313" key="2">
    <source>
        <dbReference type="EMBL" id="JAE34247.1"/>
    </source>
</evidence>
<dbReference type="AlphaFoldDB" id="A0A0A9HBX0"/>